<gene>
    <name evidence="6" type="ORF">A1Q1_02690</name>
</gene>
<dbReference type="InterPro" id="IPR013083">
    <property type="entry name" value="Znf_RING/FYVE/PHD"/>
</dbReference>
<dbReference type="AlphaFoldDB" id="J5SYV8"/>
<feature type="compositionally biased region" description="Acidic residues" evidence="4">
    <location>
        <begin position="192"/>
        <end position="212"/>
    </location>
</feature>
<dbReference type="KEGG" id="tasa:A1Q1_02690"/>
<evidence type="ECO:0000256" key="4">
    <source>
        <dbReference type="SAM" id="MobiDB-lite"/>
    </source>
</evidence>
<feature type="compositionally biased region" description="Polar residues" evidence="4">
    <location>
        <begin position="670"/>
        <end position="681"/>
    </location>
</feature>
<evidence type="ECO:0000313" key="7">
    <source>
        <dbReference type="Proteomes" id="UP000002748"/>
    </source>
</evidence>
<dbReference type="SMART" id="SM00249">
    <property type="entry name" value="PHD"/>
    <property type="match status" value="1"/>
</dbReference>
<feature type="region of interest" description="Disordered" evidence="4">
    <location>
        <begin position="1"/>
        <end position="218"/>
    </location>
</feature>
<name>J5SYV8_TRIAS</name>
<evidence type="ECO:0000256" key="3">
    <source>
        <dbReference type="ARBA" id="ARBA00022833"/>
    </source>
</evidence>
<dbReference type="HOGENOM" id="CLU_404495_0_0_1"/>
<evidence type="ECO:0000256" key="2">
    <source>
        <dbReference type="ARBA" id="ARBA00022771"/>
    </source>
</evidence>
<feature type="compositionally biased region" description="Low complexity" evidence="4">
    <location>
        <begin position="380"/>
        <end position="393"/>
    </location>
</feature>
<dbReference type="InterPro" id="IPR001965">
    <property type="entry name" value="Znf_PHD"/>
</dbReference>
<comment type="caution">
    <text evidence="6">The sequence shown here is derived from an EMBL/GenBank/DDBJ whole genome shotgun (WGS) entry which is preliminary data.</text>
</comment>
<feature type="region of interest" description="Disordered" evidence="4">
    <location>
        <begin position="284"/>
        <end position="393"/>
    </location>
</feature>
<feature type="compositionally biased region" description="Acidic residues" evidence="4">
    <location>
        <begin position="129"/>
        <end position="145"/>
    </location>
</feature>
<dbReference type="OrthoDB" id="303107at2759"/>
<feature type="compositionally biased region" description="Low complexity" evidence="4">
    <location>
        <begin position="70"/>
        <end position="81"/>
    </location>
</feature>
<keyword evidence="1" id="KW-0479">Metal-binding</keyword>
<feature type="compositionally biased region" description="Low complexity" evidence="4">
    <location>
        <begin position="564"/>
        <end position="582"/>
    </location>
</feature>
<organism evidence="6 7">
    <name type="scientific">Trichosporon asahii var. asahii (strain ATCC 90039 / CBS 2479 / JCM 2466 / KCTC 7840 / NBRC 103889/ NCYC 2677 / UAMH 7654)</name>
    <name type="common">Yeast</name>
    <dbReference type="NCBI Taxonomy" id="1186058"/>
    <lineage>
        <taxon>Eukaryota</taxon>
        <taxon>Fungi</taxon>
        <taxon>Dikarya</taxon>
        <taxon>Basidiomycota</taxon>
        <taxon>Agaricomycotina</taxon>
        <taxon>Tremellomycetes</taxon>
        <taxon>Trichosporonales</taxon>
        <taxon>Trichosporonaceae</taxon>
        <taxon>Trichosporon</taxon>
    </lineage>
</organism>
<evidence type="ECO:0000259" key="5">
    <source>
        <dbReference type="SMART" id="SM00249"/>
    </source>
</evidence>
<protein>
    <recommendedName>
        <fullName evidence="5">Zinc finger PHD-type domain-containing protein</fullName>
    </recommendedName>
</protein>
<feature type="compositionally biased region" description="Basic and acidic residues" evidence="4">
    <location>
        <begin position="284"/>
        <end position="362"/>
    </location>
</feature>
<proteinExistence type="predicted"/>
<dbReference type="GeneID" id="25986203"/>
<dbReference type="EMBL" id="ALBS01000207">
    <property type="protein sequence ID" value="EJT48271.1"/>
    <property type="molecule type" value="Genomic_DNA"/>
</dbReference>
<dbReference type="Gene3D" id="3.30.40.10">
    <property type="entry name" value="Zinc/RING finger domain, C3HC4 (zinc finger)"/>
    <property type="match status" value="1"/>
</dbReference>
<dbReference type="InterPro" id="IPR011011">
    <property type="entry name" value="Znf_FYVE_PHD"/>
</dbReference>
<dbReference type="GO" id="GO:0008270">
    <property type="term" value="F:zinc ion binding"/>
    <property type="evidence" value="ECO:0007669"/>
    <property type="project" value="UniProtKB-KW"/>
</dbReference>
<dbReference type="CDD" id="cd15489">
    <property type="entry name" value="PHD_SF"/>
    <property type="match status" value="1"/>
</dbReference>
<feature type="compositionally biased region" description="Low complexity" evidence="4">
    <location>
        <begin position="157"/>
        <end position="182"/>
    </location>
</feature>
<feature type="region of interest" description="Disordered" evidence="4">
    <location>
        <begin position="541"/>
        <end position="591"/>
    </location>
</feature>
<reference evidence="6 7" key="1">
    <citation type="journal article" date="2012" name="Eukaryot. Cell">
        <title>Draft genome sequence of CBS 2479, the standard type strain of Trichosporon asahii.</title>
        <authorList>
            <person name="Yang R.Y."/>
            <person name="Li H.T."/>
            <person name="Zhu H."/>
            <person name="Zhou G.P."/>
            <person name="Wang M."/>
            <person name="Wang L."/>
        </authorList>
    </citation>
    <scope>NUCLEOTIDE SEQUENCE [LARGE SCALE GENOMIC DNA]</scope>
    <source>
        <strain evidence="7">ATCC 90039 / CBS 2479 / JCM 2466 / KCTC 7840 / NCYC 2677 / UAMH 7654</strain>
    </source>
</reference>
<dbReference type="RefSeq" id="XP_014179426.1">
    <property type="nucleotide sequence ID" value="XM_014323951.1"/>
</dbReference>
<feature type="domain" description="Zinc finger PHD-type" evidence="5">
    <location>
        <begin position="401"/>
        <end position="458"/>
    </location>
</feature>
<dbReference type="Proteomes" id="UP000002748">
    <property type="component" value="Unassembled WGS sequence"/>
</dbReference>
<sequence length="681" mass="76458">MNRSHPPSKLSKQKRNLETKPKLANSNPVVDEGETVTGRRKRKQVVFYGNVTSTAKALKSEPMTERAGPSSVRSTRTSTRSMVGTPSKPGPAPPLPRGTRVSRRLHAVDDEWQQVPEEWLSANQQAESEPADDESELSDLSEEELATVAKQDEQTPTAGTDADSSDSALSEAPSAAESIETADGGLEGNVDASDEEAAEQTNGEEEHEDEFELGVREAANLPEGFIEWEAFAKSKHPDEKAFHKLLSTEIAPQIVEVLEEQERLKQEAINNRKRSSRIAMRELEREELQKQEQAQREMEERMERLRQEEARKEREEQEVLAKERAREERLREREERLAARERAIHERAESEARQREQAERAREKRKRRREGEEVSDDEGTAPTSRAATSAPSESQGSWELKCEVCKLHGWNLSDETDVVCCDDCGRWQHMPCHDRQDRAAGRKPRDWDSVDFRCQECELRATATKRPKTEESDIKPMQQKVTISMNGNAANVEPTVDVAHTGNGSLHRDVPPLQSHQFANGYQAVHRDHIPEGHLQHQTIARHHAPPPPPHPHLHVPPQGHQFAPSPSYAPSYAAPSYANPSGQHTHSGHRPFQSVQAHGALAHDYHRQQHYHPGPVAHRVGQPSYANILHPAPSHLVHQRHGTYASNSSTLSSQYPAEEHTHLRPSGLDGQSFSVPSAER</sequence>
<dbReference type="InterPro" id="IPR019786">
    <property type="entry name" value="Zinc_finger_PHD-type_CS"/>
</dbReference>
<evidence type="ECO:0000313" key="6">
    <source>
        <dbReference type="EMBL" id="EJT48271.1"/>
    </source>
</evidence>
<accession>J5SYV8</accession>
<feature type="region of interest" description="Disordered" evidence="4">
    <location>
        <begin position="640"/>
        <end position="681"/>
    </location>
</feature>
<dbReference type="PROSITE" id="PS01359">
    <property type="entry name" value="ZF_PHD_1"/>
    <property type="match status" value="1"/>
</dbReference>
<feature type="compositionally biased region" description="Polar residues" evidence="4">
    <location>
        <begin position="645"/>
        <end position="656"/>
    </location>
</feature>
<keyword evidence="2" id="KW-0863">Zinc-finger</keyword>
<keyword evidence="3" id="KW-0862">Zinc</keyword>
<dbReference type="SUPFAM" id="SSF57903">
    <property type="entry name" value="FYVE/PHD zinc finger"/>
    <property type="match status" value="1"/>
</dbReference>
<evidence type="ECO:0000256" key="1">
    <source>
        <dbReference type="ARBA" id="ARBA00022723"/>
    </source>
</evidence>
<dbReference type="VEuPathDB" id="FungiDB:A1Q1_02690"/>